<dbReference type="AlphaFoldDB" id="A0A8J8T0T9"/>
<keyword evidence="2" id="KW-1185">Reference proteome</keyword>
<comment type="caution">
    <text evidence="1">The sequence shown here is derived from an EMBL/GenBank/DDBJ whole genome shotgun (WGS) entry which is preliminary data.</text>
</comment>
<accession>A0A8J8T0T9</accession>
<protein>
    <submittedName>
        <fullName evidence="1">Uncharacterized protein</fullName>
    </submittedName>
</protein>
<evidence type="ECO:0000313" key="1">
    <source>
        <dbReference type="EMBL" id="TNV78032.1"/>
    </source>
</evidence>
<evidence type="ECO:0000313" key="2">
    <source>
        <dbReference type="Proteomes" id="UP000785679"/>
    </source>
</evidence>
<dbReference type="Proteomes" id="UP000785679">
    <property type="component" value="Unassembled WGS sequence"/>
</dbReference>
<proteinExistence type="predicted"/>
<dbReference type="EMBL" id="RRYP01011001">
    <property type="protein sequence ID" value="TNV78032.1"/>
    <property type="molecule type" value="Genomic_DNA"/>
</dbReference>
<organism evidence="1 2">
    <name type="scientific">Halteria grandinella</name>
    <dbReference type="NCBI Taxonomy" id="5974"/>
    <lineage>
        <taxon>Eukaryota</taxon>
        <taxon>Sar</taxon>
        <taxon>Alveolata</taxon>
        <taxon>Ciliophora</taxon>
        <taxon>Intramacronucleata</taxon>
        <taxon>Spirotrichea</taxon>
        <taxon>Stichotrichia</taxon>
        <taxon>Sporadotrichida</taxon>
        <taxon>Halteriidae</taxon>
        <taxon>Halteria</taxon>
    </lineage>
</organism>
<reference evidence="1" key="1">
    <citation type="submission" date="2019-06" db="EMBL/GenBank/DDBJ databases">
        <authorList>
            <person name="Zheng W."/>
        </authorList>
    </citation>
    <scope>NUCLEOTIDE SEQUENCE</scope>
    <source>
        <strain evidence="1">QDHG01</strain>
    </source>
</reference>
<sequence>MSLRDILALPVFSRATNSILSVKSLNERVEQIPKSIPEQYEFNFEGDNNHILKIKEKQNGNTLSIIILSMKR</sequence>
<gene>
    <name evidence="1" type="ORF">FGO68_gene4456</name>
</gene>
<name>A0A8J8T0T9_HALGN</name>